<feature type="transmembrane region" description="Helical" evidence="4">
    <location>
        <begin position="69"/>
        <end position="90"/>
    </location>
</feature>
<evidence type="ECO:0000256" key="2">
    <source>
        <dbReference type="ARBA" id="ARBA00022553"/>
    </source>
</evidence>
<feature type="compositionally biased region" description="Gly residues" evidence="3">
    <location>
        <begin position="738"/>
        <end position="747"/>
    </location>
</feature>
<keyword evidence="7" id="KW-1185">Reference proteome</keyword>
<evidence type="ECO:0000256" key="4">
    <source>
        <dbReference type="SAM" id="Phobius"/>
    </source>
</evidence>
<dbReference type="Gene3D" id="3.40.50.12780">
    <property type="entry name" value="N-terminal domain of ligase-like"/>
    <property type="match status" value="1"/>
</dbReference>
<dbReference type="InterPro" id="IPR013120">
    <property type="entry name" value="FAR_NAD-bd"/>
</dbReference>
<feature type="domain" description="Carrier" evidence="5">
    <location>
        <begin position="395"/>
        <end position="480"/>
    </location>
</feature>
<protein>
    <submittedName>
        <fullName evidence="6">Putative ochratoxin a non-ribosomal peptide synthetase protein</fullName>
    </submittedName>
</protein>
<gene>
    <name evidence="6" type="ORF">UCREL1_2594</name>
</gene>
<feature type="region of interest" description="Disordered" evidence="3">
    <location>
        <begin position="727"/>
        <end position="747"/>
    </location>
</feature>
<dbReference type="Gene3D" id="1.10.1200.10">
    <property type="entry name" value="ACP-like"/>
    <property type="match status" value="1"/>
</dbReference>
<evidence type="ECO:0000259" key="5">
    <source>
        <dbReference type="PROSITE" id="PS50075"/>
    </source>
</evidence>
<dbReference type="Pfam" id="PF00501">
    <property type="entry name" value="AMP-binding"/>
    <property type="match status" value="1"/>
</dbReference>
<keyword evidence="4" id="KW-1133">Transmembrane helix</keyword>
<evidence type="ECO:0000256" key="3">
    <source>
        <dbReference type="SAM" id="MobiDB-lite"/>
    </source>
</evidence>
<reference evidence="7" key="1">
    <citation type="journal article" date="2013" name="Genome Announc.">
        <title>Draft genome sequence of the grapevine dieback fungus Eutypa lata UCR-EL1.</title>
        <authorList>
            <person name="Blanco-Ulate B."/>
            <person name="Rolshausen P.E."/>
            <person name="Cantu D."/>
        </authorList>
    </citation>
    <scope>NUCLEOTIDE SEQUENCE [LARGE SCALE GENOMIC DNA]</scope>
    <source>
        <strain evidence="7">UCR-EL1</strain>
    </source>
</reference>
<dbReference type="KEGG" id="ela:UCREL1_2594"/>
<dbReference type="InterPro" id="IPR051414">
    <property type="entry name" value="Adenylate-forming_Reductase"/>
</dbReference>
<dbReference type="HOGENOM" id="CLU_002220_0_0_1"/>
<evidence type="ECO:0000256" key="1">
    <source>
        <dbReference type="ARBA" id="ARBA00022450"/>
    </source>
</evidence>
<dbReference type="Proteomes" id="UP000012174">
    <property type="component" value="Unassembled WGS sequence"/>
</dbReference>
<dbReference type="InterPro" id="IPR042099">
    <property type="entry name" value="ANL_N_sf"/>
</dbReference>
<dbReference type="InterPro" id="IPR009081">
    <property type="entry name" value="PP-bd_ACP"/>
</dbReference>
<dbReference type="SUPFAM" id="SSF56801">
    <property type="entry name" value="Acetyl-CoA synthetase-like"/>
    <property type="match status" value="1"/>
</dbReference>
<evidence type="ECO:0000313" key="7">
    <source>
        <dbReference type="Proteomes" id="UP000012174"/>
    </source>
</evidence>
<dbReference type="PROSITE" id="PS50075">
    <property type="entry name" value="CARRIER"/>
    <property type="match status" value="1"/>
</dbReference>
<dbReference type="OMA" id="KPGLWKF"/>
<dbReference type="Gene3D" id="3.40.50.720">
    <property type="entry name" value="NAD(P)-binding Rossmann-like Domain"/>
    <property type="match status" value="1"/>
</dbReference>
<dbReference type="EMBL" id="KB705880">
    <property type="protein sequence ID" value="EMR70362.1"/>
    <property type="molecule type" value="Genomic_DNA"/>
</dbReference>
<keyword evidence="2" id="KW-0597">Phosphoprotein</keyword>
<dbReference type="AlphaFoldDB" id="M7T1C6"/>
<dbReference type="InterPro" id="IPR036736">
    <property type="entry name" value="ACP-like_sf"/>
</dbReference>
<name>M7T1C6_EUTLA</name>
<keyword evidence="1" id="KW-0596">Phosphopantetheine</keyword>
<organism evidence="6 7">
    <name type="scientific">Eutypa lata (strain UCR-EL1)</name>
    <name type="common">Grapevine dieback disease fungus</name>
    <name type="synonym">Eutypa armeniacae</name>
    <dbReference type="NCBI Taxonomy" id="1287681"/>
    <lineage>
        <taxon>Eukaryota</taxon>
        <taxon>Fungi</taxon>
        <taxon>Dikarya</taxon>
        <taxon>Ascomycota</taxon>
        <taxon>Pezizomycotina</taxon>
        <taxon>Sordariomycetes</taxon>
        <taxon>Xylariomycetidae</taxon>
        <taxon>Xylariales</taxon>
        <taxon>Diatrypaceae</taxon>
        <taxon>Eutypa</taxon>
    </lineage>
</organism>
<dbReference type="PANTHER" id="PTHR43439:SF2">
    <property type="entry name" value="ENZYME, PUTATIVE (JCVI)-RELATED"/>
    <property type="match status" value="1"/>
</dbReference>
<dbReference type="eggNOG" id="KOG1178">
    <property type="taxonomic scope" value="Eukaryota"/>
</dbReference>
<dbReference type="SUPFAM" id="SSF51735">
    <property type="entry name" value="NAD(P)-binding Rossmann-fold domains"/>
    <property type="match status" value="1"/>
</dbReference>
<keyword evidence="4" id="KW-0812">Transmembrane</keyword>
<dbReference type="STRING" id="1287681.M7T1C6"/>
<dbReference type="SUPFAM" id="SSF47336">
    <property type="entry name" value="ACP-like"/>
    <property type="match status" value="1"/>
</dbReference>
<accession>M7T1C6</accession>
<dbReference type="InterPro" id="IPR036291">
    <property type="entry name" value="NAD(P)-bd_dom_sf"/>
</dbReference>
<dbReference type="Pfam" id="PF00550">
    <property type="entry name" value="PP-binding"/>
    <property type="match status" value="1"/>
</dbReference>
<dbReference type="OrthoDB" id="429813at2759"/>
<dbReference type="PANTHER" id="PTHR43439">
    <property type="entry name" value="PHENYLACETATE-COENZYME A LIGASE"/>
    <property type="match status" value="1"/>
</dbReference>
<dbReference type="InterPro" id="IPR000873">
    <property type="entry name" value="AMP-dep_synth/lig_dom"/>
</dbReference>
<dbReference type="Pfam" id="PF07993">
    <property type="entry name" value="NAD_binding_4"/>
    <property type="match status" value="1"/>
</dbReference>
<proteinExistence type="predicted"/>
<keyword evidence="4" id="KW-0472">Membrane</keyword>
<evidence type="ECO:0000313" key="6">
    <source>
        <dbReference type="EMBL" id="EMR70362.1"/>
    </source>
</evidence>
<sequence length="911" mass="100144">MASSSISSNAVPSFQEMLESNPEPYIYQKNFDEARDDPIVVLHSSGSTAPAGRTKTDSTVFKFDSEARLYVMLPFFHLGGFVFFMLSLVLGPPQVAPDAVVLREIAQQQKLRGIMVIPALLEQLLHDPTGMELIKSLEFVACAGAPLPAAVGDQIKDVVKLFIFIGSTETFPLPELSRAPDDWLYHEFNPNLKHEMQLYDPNVDTYELVIFADESTKDTTPLYHNLPGIGTYYTKDLFTQHPEKPGLFKYYGRKDDILVLANGEKVNPIPLEQHVQGHPSVKGVIVIGNGMIQSALLVEPKESPSNEAERADFIEMLWPRINESNTYIPGQGRVARDKVICVLPNKPFPRTGKGTIIRKMTEEAYKDEIERLYSNSLTPNDPSITVDLNPVLKTVYEPAKIVSFLRQVLTVSFVPVTTIGEDEDFFAHGLDSVQTLEITANLKRNLKRQASKQSVAWISPRTIFRNSTLADLSKLLAAFLNEGIVPKVEDSQLDRSYAVDEAVARHVKDLPDKPAASRAVAVAAPATQTSTVALVGSTGYLGSYLVATLLRNPEVLQIYCLNRSRDAQERQTKTLDSLDKALGPFLHKLTYIKITLGEPLLGLNQDQYDLLSSKVDVIVYNSWRLDFGLALRSFEPFLRTTRDLVELSAASRQHNNNEMRIVFISSMSAVEGLATKATGATVPEALVEDALAAMNTGYGQSKLAAERILVAANRQSGMPVSIVRVGQVGGPSSSRGSTAGGGGGGDGGAWADQPWISAIIRTSVTLGCFPNPVVPIDWVPVDTVASMVQSFILQPAREEPQVYNVAAAAEKAQPWSFLIDVLRELGVVRGTTEVIPLRDWVKKLRNISDARSPQDLAHDWPALKMLDFYETLGDGADSLSYATSRAREVSGVEIHAVDKGLLASWLKDWNL</sequence>
<dbReference type="Pfam" id="PF23562">
    <property type="entry name" value="AMP-binding_C_3"/>
    <property type="match status" value="1"/>
</dbReference>